<evidence type="ECO:0000256" key="1">
    <source>
        <dbReference type="ARBA" id="ARBA00022737"/>
    </source>
</evidence>
<gene>
    <name evidence="3" type="ORF">OIU84_022808</name>
</gene>
<protein>
    <recommendedName>
        <fullName evidence="5">Pentatricopeptide repeat-containing protein</fullName>
    </recommendedName>
</protein>
<organism evidence="3 4">
    <name type="scientific">Salix udensis</name>
    <dbReference type="NCBI Taxonomy" id="889485"/>
    <lineage>
        <taxon>Eukaryota</taxon>
        <taxon>Viridiplantae</taxon>
        <taxon>Streptophyta</taxon>
        <taxon>Embryophyta</taxon>
        <taxon>Tracheophyta</taxon>
        <taxon>Spermatophyta</taxon>
        <taxon>Magnoliopsida</taxon>
        <taxon>eudicotyledons</taxon>
        <taxon>Gunneridae</taxon>
        <taxon>Pentapetalae</taxon>
        <taxon>rosids</taxon>
        <taxon>fabids</taxon>
        <taxon>Malpighiales</taxon>
        <taxon>Salicaceae</taxon>
        <taxon>Saliceae</taxon>
        <taxon>Salix</taxon>
    </lineage>
</organism>
<dbReference type="Gene3D" id="1.25.40.10">
    <property type="entry name" value="Tetratricopeptide repeat domain"/>
    <property type="match status" value="2"/>
</dbReference>
<evidence type="ECO:0008006" key="5">
    <source>
        <dbReference type="Google" id="ProtNLM"/>
    </source>
</evidence>
<evidence type="ECO:0000313" key="4">
    <source>
        <dbReference type="Proteomes" id="UP001162972"/>
    </source>
</evidence>
<dbReference type="GO" id="GO:0003723">
    <property type="term" value="F:RNA binding"/>
    <property type="evidence" value="ECO:0007669"/>
    <property type="project" value="InterPro"/>
</dbReference>
<dbReference type="GO" id="GO:0009451">
    <property type="term" value="P:RNA modification"/>
    <property type="evidence" value="ECO:0007669"/>
    <property type="project" value="InterPro"/>
</dbReference>
<dbReference type="InterPro" id="IPR046960">
    <property type="entry name" value="PPR_At4g14850-like_plant"/>
</dbReference>
<dbReference type="InterPro" id="IPR011990">
    <property type="entry name" value="TPR-like_helical_dom_sf"/>
</dbReference>
<proteinExistence type="predicted"/>
<dbReference type="InterPro" id="IPR002885">
    <property type="entry name" value="PPR_rpt"/>
</dbReference>
<name>A0AAD6KPD7_9ROSI</name>
<dbReference type="EMBL" id="JAPFFJ010000005">
    <property type="protein sequence ID" value="KAJ6427284.1"/>
    <property type="molecule type" value="Genomic_DNA"/>
</dbReference>
<dbReference type="Proteomes" id="UP001162972">
    <property type="component" value="Chromosome 1"/>
</dbReference>
<dbReference type="Pfam" id="PF13041">
    <property type="entry name" value="PPR_2"/>
    <property type="match status" value="1"/>
</dbReference>
<dbReference type="FunFam" id="1.25.40.10:FF:000344">
    <property type="entry name" value="Pentatricopeptide repeat-containing protein"/>
    <property type="match status" value="1"/>
</dbReference>
<dbReference type="Pfam" id="PF01535">
    <property type="entry name" value="PPR"/>
    <property type="match status" value="2"/>
</dbReference>
<reference evidence="3 4" key="1">
    <citation type="journal article" date="2023" name="Int. J. Mol. Sci.">
        <title>De Novo Assembly and Annotation of 11 Diverse Shrub Willow (Salix) Genomes Reveals Novel Gene Organization in Sex-Linked Regions.</title>
        <authorList>
            <person name="Hyden B."/>
            <person name="Feng K."/>
            <person name="Yates T.B."/>
            <person name="Jawdy S."/>
            <person name="Cereghino C."/>
            <person name="Smart L.B."/>
            <person name="Muchero W."/>
        </authorList>
    </citation>
    <scope>NUCLEOTIDE SEQUENCE [LARGE SCALE GENOMIC DNA]</scope>
    <source>
        <tissue evidence="3">Shoot tip</tissue>
    </source>
</reference>
<sequence>MLRGYSEGEYVWNAVLSSLVTLLSVRLGNALLSMFVRFGDVGNAWNVLGRMGERDLFSWNVLVGGYAKTGFIEEALCLYYRMLLAGIRPDVNSFPCLLRSCGGAMDLVRGGEVHAHVVRFGFEMDVDVVNALITMYMKCADIVSARMLFDKMPNRDRISWNAMISGYFDNMECLEGLKLFFRMLELSIDPDLMTLTSVIAA</sequence>
<dbReference type="NCBIfam" id="TIGR00756">
    <property type="entry name" value="PPR"/>
    <property type="match status" value="2"/>
</dbReference>
<feature type="repeat" description="PPR" evidence="2">
    <location>
        <begin position="55"/>
        <end position="89"/>
    </location>
</feature>
<feature type="repeat" description="PPR" evidence="2">
    <location>
        <begin position="156"/>
        <end position="190"/>
    </location>
</feature>
<evidence type="ECO:0000313" key="3">
    <source>
        <dbReference type="EMBL" id="KAJ6427284.1"/>
    </source>
</evidence>
<keyword evidence="4" id="KW-1185">Reference proteome</keyword>
<dbReference type="PROSITE" id="PS51375">
    <property type="entry name" value="PPR"/>
    <property type="match status" value="2"/>
</dbReference>
<dbReference type="AlphaFoldDB" id="A0AAD6KPD7"/>
<keyword evidence="1" id="KW-0677">Repeat</keyword>
<comment type="caution">
    <text evidence="3">The sequence shown here is derived from an EMBL/GenBank/DDBJ whole genome shotgun (WGS) entry which is preliminary data.</text>
</comment>
<accession>A0AAD6KPD7</accession>
<dbReference type="PANTHER" id="PTHR47926">
    <property type="entry name" value="PENTATRICOPEPTIDE REPEAT-CONTAINING PROTEIN"/>
    <property type="match status" value="1"/>
</dbReference>
<evidence type="ECO:0000256" key="2">
    <source>
        <dbReference type="PROSITE-ProRule" id="PRU00708"/>
    </source>
</evidence>